<dbReference type="SMART" id="SM00149">
    <property type="entry name" value="PLCYc"/>
    <property type="match status" value="1"/>
</dbReference>
<dbReference type="PaxDb" id="2903-EOD41200"/>
<evidence type="ECO:0000313" key="7">
    <source>
        <dbReference type="EnsemblProtists" id="EOD41200"/>
    </source>
</evidence>
<dbReference type="Proteomes" id="UP000013827">
    <property type="component" value="Unassembled WGS sequence"/>
</dbReference>
<feature type="region of interest" description="Disordered" evidence="5">
    <location>
        <begin position="113"/>
        <end position="141"/>
    </location>
</feature>
<dbReference type="PANTHER" id="PTHR10336">
    <property type="entry name" value="PHOSPHOINOSITIDE-SPECIFIC PHOSPHOLIPASE C FAMILY PROTEIN"/>
    <property type="match status" value="1"/>
</dbReference>
<dbReference type="HOGENOM" id="CLU_728484_0_0_1"/>
<reference evidence="7" key="2">
    <citation type="submission" date="2024-10" db="UniProtKB">
        <authorList>
            <consortium name="EnsemblProtists"/>
        </authorList>
    </citation>
    <scope>IDENTIFICATION</scope>
</reference>
<name>A0A0D3KZL5_EMIH1</name>
<dbReference type="Gene3D" id="2.60.40.150">
    <property type="entry name" value="C2 domain"/>
    <property type="match status" value="1"/>
</dbReference>
<proteinExistence type="predicted"/>
<evidence type="ECO:0000256" key="1">
    <source>
        <dbReference type="ARBA" id="ARBA00012368"/>
    </source>
</evidence>
<dbReference type="RefSeq" id="XP_005793629.1">
    <property type="nucleotide sequence ID" value="XM_005793572.1"/>
</dbReference>
<dbReference type="GO" id="GO:0004435">
    <property type="term" value="F:phosphatidylinositol-4,5-bisphosphate phospholipase C activity"/>
    <property type="evidence" value="ECO:0007669"/>
    <property type="project" value="UniProtKB-EC"/>
</dbReference>
<evidence type="ECO:0000256" key="4">
    <source>
        <dbReference type="ARBA" id="ARBA00023098"/>
    </source>
</evidence>
<dbReference type="Gene3D" id="3.20.20.190">
    <property type="entry name" value="Phosphatidylinositol (PI) phosphodiesterase"/>
    <property type="match status" value="1"/>
</dbReference>
<dbReference type="STRING" id="2903.R1FQ05"/>
<evidence type="ECO:0000256" key="3">
    <source>
        <dbReference type="ARBA" id="ARBA00022963"/>
    </source>
</evidence>
<feature type="domain" description="PI-PLC Y-box" evidence="6">
    <location>
        <begin position="1"/>
        <end position="91"/>
    </location>
</feature>
<dbReference type="KEGG" id="ehx:EMIHUDRAFT_433276"/>
<dbReference type="Pfam" id="PF00387">
    <property type="entry name" value="PI-PLC-Y"/>
    <property type="match status" value="1"/>
</dbReference>
<protein>
    <recommendedName>
        <fullName evidence="1">phosphoinositide phospholipase C</fullName>
        <ecNumber evidence="1">3.1.4.11</ecNumber>
    </recommendedName>
</protein>
<keyword evidence="4" id="KW-0443">Lipid metabolism</keyword>
<dbReference type="GO" id="GO:0051209">
    <property type="term" value="P:release of sequestered calcium ion into cytosol"/>
    <property type="evidence" value="ECO:0007669"/>
    <property type="project" value="TreeGrafter"/>
</dbReference>
<dbReference type="PANTHER" id="PTHR10336:SF36">
    <property type="entry name" value="1-PHOSPHATIDYLINOSITOL 4,5-BISPHOSPHATE PHOSPHODIESTERASE BETA-4"/>
    <property type="match status" value="1"/>
</dbReference>
<dbReference type="EnsemblProtists" id="EOD41200">
    <property type="protein sequence ID" value="EOD41200"/>
    <property type="gene ID" value="EMIHUDRAFT_433276"/>
</dbReference>
<dbReference type="eggNOG" id="KOG0169">
    <property type="taxonomic scope" value="Eukaryota"/>
</dbReference>
<dbReference type="SUPFAM" id="SSF51695">
    <property type="entry name" value="PLC-like phosphodiesterases"/>
    <property type="match status" value="1"/>
</dbReference>
<dbReference type="AlphaFoldDB" id="A0A0D3KZL5"/>
<keyword evidence="3" id="KW-0442">Lipid degradation</keyword>
<reference evidence="8" key="1">
    <citation type="journal article" date="2013" name="Nature">
        <title>Pan genome of the phytoplankton Emiliania underpins its global distribution.</title>
        <authorList>
            <person name="Read B.A."/>
            <person name="Kegel J."/>
            <person name="Klute M.J."/>
            <person name="Kuo A."/>
            <person name="Lefebvre S.C."/>
            <person name="Maumus F."/>
            <person name="Mayer C."/>
            <person name="Miller J."/>
            <person name="Monier A."/>
            <person name="Salamov A."/>
            <person name="Young J."/>
            <person name="Aguilar M."/>
            <person name="Claverie J.M."/>
            <person name="Frickenhaus S."/>
            <person name="Gonzalez K."/>
            <person name="Herman E.K."/>
            <person name="Lin Y.C."/>
            <person name="Napier J."/>
            <person name="Ogata H."/>
            <person name="Sarno A.F."/>
            <person name="Shmutz J."/>
            <person name="Schroeder D."/>
            <person name="de Vargas C."/>
            <person name="Verret F."/>
            <person name="von Dassow P."/>
            <person name="Valentin K."/>
            <person name="Van de Peer Y."/>
            <person name="Wheeler G."/>
            <person name="Dacks J.B."/>
            <person name="Delwiche C.F."/>
            <person name="Dyhrman S.T."/>
            <person name="Glockner G."/>
            <person name="John U."/>
            <person name="Richards T."/>
            <person name="Worden A.Z."/>
            <person name="Zhang X."/>
            <person name="Grigoriev I.V."/>
            <person name="Allen A.E."/>
            <person name="Bidle K."/>
            <person name="Borodovsky M."/>
            <person name="Bowler C."/>
            <person name="Brownlee C."/>
            <person name="Cock J.M."/>
            <person name="Elias M."/>
            <person name="Gladyshev V.N."/>
            <person name="Groth M."/>
            <person name="Guda C."/>
            <person name="Hadaegh A."/>
            <person name="Iglesias-Rodriguez M.D."/>
            <person name="Jenkins J."/>
            <person name="Jones B.M."/>
            <person name="Lawson T."/>
            <person name="Leese F."/>
            <person name="Lindquist E."/>
            <person name="Lobanov A."/>
            <person name="Lomsadze A."/>
            <person name="Malik S.B."/>
            <person name="Marsh M.E."/>
            <person name="Mackinder L."/>
            <person name="Mock T."/>
            <person name="Mueller-Roeber B."/>
            <person name="Pagarete A."/>
            <person name="Parker M."/>
            <person name="Probert I."/>
            <person name="Quesneville H."/>
            <person name="Raines C."/>
            <person name="Rensing S.A."/>
            <person name="Riano-Pachon D.M."/>
            <person name="Richier S."/>
            <person name="Rokitta S."/>
            <person name="Shiraiwa Y."/>
            <person name="Soanes D.M."/>
            <person name="van der Giezen M."/>
            <person name="Wahlund T.M."/>
            <person name="Williams B."/>
            <person name="Wilson W."/>
            <person name="Wolfe G."/>
            <person name="Wurch L.L."/>
        </authorList>
    </citation>
    <scope>NUCLEOTIDE SEQUENCE</scope>
</reference>
<dbReference type="EC" id="3.1.4.11" evidence="1"/>
<dbReference type="GO" id="GO:0016042">
    <property type="term" value="P:lipid catabolic process"/>
    <property type="evidence" value="ECO:0007669"/>
    <property type="project" value="UniProtKB-KW"/>
</dbReference>
<evidence type="ECO:0000259" key="6">
    <source>
        <dbReference type="PROSITE" id="PS50008"/>
    </source>
</evidence>
<evidence type="ECO:0000313" key="8">
    <source>
        <dbReference type="Proteomes" id="UP000013827"/>
    </source>
</evidence>
<accession>A0A0D3KZL5</accession>
<dbReference type="InterPro" id="IPR017946">
    <property type="entry name" value="PLC-like_Pdiesterase_TIM-brl"/>
</dbReference>
<dbReference type="GO" id="GO:0048015">
    <property type="term" value="P:phosphatidylinositol-mediated signaling"/>
    <property type="evidence" value="ECO:0007669"/>
    <property type="project" value="TreeGrafter"/>
</dbReference>
<keyword evidence="2" id="KW-0378">Hydrolase</keyword>
<dbReference type="InterPro" id="IPR001711">
    <property type="entry name" value="PLipase_C_Pinositol-sp_Y"/>
</dbReference>
<dbReference type="InterPro" id="IPR035892">
    <property type="entry name" value="C2_domain_sf"/>
</dbReference>
<dbReference type="GeneID" id="17286470"/>
<evidence type="ECO:0000256" key="2">
    <source>
        <dbReference type="ARBA" id="ARBA00022801"/>
    </source>
</evidence>
<organism evidence="7 8">
    <name type="scientific">Emiliania huxleyi (strain CCMP1516)</name>
    <dbReference type="NCBI Taxonomy" id="280463"/>
    <lineage>
        <taxon>Eukaryota</taxon>
        <taxon>Haptista</taxon>
        <taxon>Haptophyta</taxon>
        <taxon>Prymnesiophyceae</taxon>
        <taxon>Isochrysidales</taxon>
        <taxon>Noelaerhabdaceae</taxon>
        <taxon>Emiliania</taxon>
    </lineage>
</organism>
<dbReference type="PROSITE" id="PS50008">
    <property type="entry name" value="PIPLC_Y_DOMAIN"/>
    <property type="match status" value="1"/>
</dbReference>
<evidence type="ECO:0000256" key="5">
    <source>
        <dbReference type="SAM" id="MobiDB-lite"/>
    </source>
</evidence>
<keyword evidence="8" id="KW-1185">Reference proteome</keyword>
<sequence>MCSINEREATRLLRELDSEQIVSINRTRLCRVYPHYSRYASDNVEPELFANLSASGFQMVALNLQTPDDAFVYASALFSQNGGCGYLLAPPRSTGLALRVSLLSARHVPKVGEGRVAEPPPPWHGSVPRLDTKSEPPSGATEAADVYVTMQVIGPGFCCAVNRSVAEGPGEAADTDAVARLRGLQRCVWRSSTVLGNGFNAEWGVAHADEEGRAGAGGAPRAAAAEEAEVLASRPELSVLRVCVWSASSAPLSASNGVPAEWLAPSTLPSLKEVAQSSDTLLAYAAVPLLSLRGGVRALKMMHPRGEPIELCSVLCDISLADDAVPFDDLSGAGSTPPSALVPARSGKSLLRKFIMRRGTSSSTLSSCSGGAAVAPAAEA</sequence>
<dbReference type="InterPro" id="IPR001192">
    <property type="entry name" value="PI-PLC_fam"/>
</dbReference>